<protein>
    <submittedName>
        <fullName evidence="2">Uncharacterized protein</fullName>
    </submittedName>
</protein>
<dbReference type="STRING" id="1867952.MTBPR1_60003"/>
<dbReference type="EMBL" id="FLYE01000045">
    <property type="protein sequence ID" value="SCA57490.1"/>
    <property type="molecule type" value="Genomic_DNA"/>
</dbReference>
<proteinExistence type="predicted"/>
<keyword evidence="3" id="KW-1185">Reference proteome</keyword>
<accession>A0A1C3RJM4</accession>
<organism evidence="2 3">
    <name type="scientific">Candidatus Terasakiella magnetica</name>
    <dbReference type="NCBI Taxonomy" id="1867952"/>
    <lineage>
        <taxon>Bacteria</taxon>
        <taxon>Pseudomonadati</taxon>
        <taxon>Pseudomonadota</taxon>
        <taxon>Alphaproteobacteria</taxon>
        <taxon>Rhodospirillales</taxon>
        <taxon>Terasakiellaceae</taxon>
        <taxon>Terasakiella</taxon>
    </lineage>
</organism>
<evidence type="ECO:0000313" key="2">
    <source>
        <dbReference type="EMBL" id="SCA57490.1"/>
    </source>
</evidence>
<evidence type="ECO:0000313" key="3">
    <source>
        <dbReference type="Proteomes" id="UP000231658"/>
    </source>
</evidence>
<sequence length="216" mass="23583">MVAPIFAAIPAIFSVLKSGAELFNIGKKVVEEVKGEPSSATTPQELAEEVDQMSPEQSEKFIERMKTEIEAYEAITTRLTVQGGKMDAETLNAIPVEERGRIAVMRMTTRPWAVRWMVIAVVFPPLAIVCINSGISVYNVLNAAWAQTPNAIELIKMGDIINALYMEMVQWAALVIMAYMGVREIGKARGVKDGVSVSDVAGSVTSFWGGLRGLFK</sequence>
<reference evidence="2 3" key="1">
    <citation type="submission" date="2016-07" db="EMBL/GenBank/DDBJ databases">
        <authorList>
            <person name="Lefevre C.T."/>
        </authorList>
    </citation>
    <scope>NUCLEOTIDE SEQUENCE [LARGE SCALE GENOMIC DNA]</scope>
    <source>
        <strain evidence="2">PR1</strain>
    </source>
</reference>
<dbReference type="Proteomes" id="UP000231658">
    <property type="component" value="Unassembled WGS sequence"/>
</dbReference>
<evidence type="ECO:0000256" key="1">
    <source>
        <dbReference type="SAM" id="Phobius"/>
    </source>
</evidence>
<feature type="transmembrane region" description="Helical" evidence="1">
    <location>
        <begin position="160"/>
        <end position="182"/>
    </location>
</feature>
<feature type="transmembrane region" description="Helical" evidence="1">
    <location>
        <begin position="116"/>
        <end position="140"/>
    </location>
</feature>
<keyword evidence="1" id="KW-0472">Membrane</keyword>
<gene>
    <name evidence="2" type="ORF">MTBPR1_60003</name>
</gene>
<keyword evidence="1" id="KW-1133">Transmembrane helix</keyword>
<dbReference type="AlphaFoldDB" id="A0A1C3RJM4"/>
<name>A0A1C3RJM4_9PROT</name>
<keyword evidence="1" id="KW-0812">Transmembrane</keyword>